<dbReference type="eggNOG" id="COG0742">
    <property type="taxonomic scope" value="Bacteria"/>
</dbReference>
<protein>
    <submittedName>
        <fullName evidence="3">Methylase</fullName>
    </submittedName>
</protein>
<dbReference type="SUPFAM" id="SSF53335">
    <property type="entry name" value="S-adenosyl-L-methionine-dependent methyltransferases"/>
    <property type="match status" value="1"/>
</dbReference>
<sequence>MLRIISGKYRGRKIFSDKFLSARPAMSIIRESVFNIISSRMSIQGCKVLDLFCGSGSLSFEALSRGAASSLLVDINHYNLRLVKQTSEYLGLTDNVVLMCCDVERLSIANDQYDIVFVDPPYNNPTLVNITLNILINFGWINEDSIVMVRVSRKTSVVFPLGYQVLVERTYGTSKVIILRFNKAILCADVTNLS</sequence>
<dbReference type="KEGG" id="erw:ERWE_CDS_08000"/>
<dbReference type="InterPro" id="IPR002052">
    <property type="entry name" value="DNA_methylase_N6_adenine_CS"/>
</dbReference>
<dbReference type="NCBIfam" id="TIGR00095">
    <property type="entry name" value="16S rRNA (guanine(966)-N(2))-methyltransferase RsmD"/>
    <property type="match status" value="1"/>
</dbReference>
<dbReference type="InterPro" id="IPR029063">
    <property type="entry name" value="SAM-dependent_MTases_sf"/>
</dbReference>
<keyword evidence="2" id="KW-0808">Transferase</keyword>
<dbReference type="InterPro" id="IPR004398">
    <property type="entry name" value="RNA_MeTrfase_RsmD"/>
</dbReference>
<dbReference type="PROSITE" id="PS00092">
    <property type="entry name" value="N6_MTASE"/>
    <property type="match status" value="1"/>
</dbReference>
<reference evidence="3 4" key="1">
    <citation type="journal article" date="2006" name="J. Bacteriol.">
        <title>Comparative genomic analysis of three strains of Ehrlichia ruminantium reveals an active process of genome size plasticity.</title>
        <authorList>
            <person name="Frutos R."/>
            <person name="Viari A."/>
            <person name="Ferraz C."/>
            <person name="Morgat A."/>
            <person name="Eychenie S."/>
            <person name="Kandassami Y."/>
            <person name="Chantal I."/>
            <person name="Bensaid A."/>
            <person name="Coissac E."/>
            <person name="Vachiery N."/>
            <person name="Demaille J."/>
            <person name="Martinez D."/>
        </authorList>
    </citation>
    <scope>NUCLEOTIDE SEQUENCE [LARGE SCALE GENOMIC DNA]</scope>
    <source>
        <strain evidence="3 4">Welgevonden</strain>
    </source>
</reference>
<evidence type="ECO:0000313" key="3">
    <source>
        <dbReference type="EMBL" id="CAI27294.1"/>
    </source>
</evidence>
<dbReference type="Pfam" id="PF03602">
    <property type="entry name" value="Cons_hypoth95"/>
    <property type="match status" value="1"/>
</dbReference>
<dbReference type="EMBL" id="CR925678">
    <property type="protein sequence ID" value="CAI27294.1"/>
    <property type="molecule type" value="Genomic_DNA"/>
</dbReference>
<dbReference type="Proteomes" id="UP000001021">
    <property type="component" value="Chromosome"/>
</dbReference>
<evidence type="ECO:0000256" key="1">
    <source>
        <dbReference type="ARBA" id="ARBA00022603"/>
    </source>
</evidence>
<gene>
    <name evidence="3" type="ordered locus">ERWE_CDS_08000</name>
</gene>
<dbReference type="Gene3D" id="3.40.50.150">
    <property type="entry name" value="Vaccinia Virus protein VP39"/>
    <property type="match status" value="1"/>
</dbReference>
<dbReference type="HOGENOM" id="CLU_075826_0_2_5"/>
<evidence type="ECO:0000256" key="2">
    <source>
        <dbReference type="ARBA" id="ARBA00022679"/>
    </source>
</evidence>
<dbReference type="PANTHER" id="PTHR43542">
    <property type="entry name" value="METHYLTRANSFERASE"/>
    <property type="match status" value="1"/>
</dbReference>
<dbReference type="PIRSF" id="PIRSF004553">
    <property type="entry name" value="CHP00095"/>
    <property type="match status" value="1"/>
</dbReference>
<dbReference type="CDD" id="cd02440">
    <property type="entry name" value="AdoMet_MTases"/>
    <property type="match status" value="1"/>
</dbReference>
<name>A0A0H3M6Q4_EHRRW</name>
<dbReference type="PANTHER" id="PTHR43542:SF1">
    <property type="entry name" value="METHYLTRANSFERASE"/>
    <property type="match status" value="1"/>
</dbReference>
<dbReference type="AlphaFoldDB" id="A0A0H3M6Q4"/>
<keyword evidence="4" id="KW-1185">Reference proteome</keyword>
<dbReference type="GO" id="GO:0008168">
    <property type="term" value="F:methyltransferase activity"/>
    <property type="evidence" value="ECO:0007669"/>
    <property type="project" value="UniProtKB-KW"/>
</dbReference>
<accession>A0A0H3M6Q4</accession>
<evidence type="ECO:0000313" key="4">
    <source>
        <dbReference type="Proteomes" id="UP000001021"/>
    </source>
</evidence>
<proteinExistence type="predicted"/>
<keyword evidence="1 3" id="KW-0489">Methyltransferase</keyword>
<dbReference type="GO" id="GO:0003676">
    <property type="term" value="F:nucleic acid binding"/>
    <property type="evidence" value="ECO:0007669"/>
    <property type="project" value="InterPro"/>
</dbReference>
<organism evidence="3 4">
    <name type="scientific">Ehrlichia ruminantium (strain Welgevonden)</name>
    <dbReference type="NCBI Taxonomy" id="254945"/>
    <lineage>
        <taxon>Bacteria</taxon>
        <taxon>Pseudomonadati</taxon>
        <taxon>Pseudomonadota</taxon>
        <taxon>Alphaproteobacteria</taxon>
        <taxon>Rickettsiales</taxon>
        <taxon>Anaplasmataceae</taxon>
        <taxon>Ehrlichia</taxon>
    </lineage>
</organism>
<dbReference type="RefSeq" id="WP_011256167.1">
    <property type="nucleotide sequence ID" value="NC_006832.1"/>
</dbReference>
<dbReference type="GO" id="GO:0031167">
    <property type="term" value="P:rRNA methylation"/>
    <property type="evidence" value="ECO:0007669"/>
    <property type="project" value="InterPro"/>
</dbReference>